<reference evidence="2 3" key="1">
    <citation type="submission" date="2018-11" db="EMBL/GenBank/DDBJ databases">
        <title>Genome sequence of strain 7197.</title>
        <authorList>
            <person name="Gao J."/>
            <person name="Sun J."/>
        </authorList>
    </citation>
    <scope>NUCLEOTIDE SEQUENCE [LARGE SCALE GENOMIC DNA]</scope>
    <source>
        <strain evidence="2 3">7197</strain>
    </source>
</reference>
<gene>
    <name evidence="2" type="ORF">EH198_08265</name>
</gene>
<dbReference type="Proteomes" id="UP000282529">
    <property type="component" value="Unassembled WGS sequence"/>
</dbReference>
<protein>
    <submittedName>
        <fullName evidence="2">Uncharacterized protein</fullName>
    </submittedName>
</protein>
<evidence type="ECO:0000313" key="2">
    <source>
        <dbReference type="EMBL" id="RQW12495.1"/>
    </source>
</evidence>
<dbReference type="AlphaFoldDB" id="A0A3N9PA24"/>
<proteinExistence type="predicted"/>
<sequence>MRRKKRLSRPAVLPAPEHTPAEPSAKAEQVVVPLPAEPGVAPETPPPDAYQQGYNEAYDVGFDTGFAKGFEDGHKLEFS</sequence>
<evidence type="ECO:0000256" key="1">
    <source>
        <dbReference type="SAM" id="MobiDB-lite"/>
    </source>
</evidence>
<dbReference type="OrthoDB" id="2667136at2"/>
<evidence type="ECO:0000313" key="3">
    <source>
        <dbReference type="Proteomes" id="UP000282529"/>
    </source>
</evidence>
<name>A0A3N9PA24_9BACL</name>
<organism evidence="2 3">
    <name type="scientific">Paenibacillus rhizophilus</name>
    <dbReference type="NCBI Taxonomy" id="1850366"/>
    <lineage>
        <taxon>Bacteria</taxon>
        <taxon>Bacillati</taxon>
        <taxon>Bacillota</taxon>
        <taxon>Bacilli</taxon>
        <taxon>Bacillales</taxon>
        <taxon>Paenibacillaceae</taxon>
        <taxon>Paenibacillus</taxon>
    </lineage>
</organism>
<feature type="region of interest" description="Disordered" evidence="1">
    <location>
        <begin position="1"/>
        <end position="28"/>
    </location>
</feature>
<dbReference type="EMBL" id="RQPI01000003">
    <property type="protein sequence ID" value="RQW12495.1"/>
    <property type="molecule type" value="Genomic_DNA"/>
</dbReference>
<accession>A0A3N9PA24</accession>
<comment type="caution">
    <text evidence="2">The sequence shown here is derived from an EMBL/GenBank/DDBJ whole genome shotgun (WGS) entry which is preliminary data.</text>
</comment>
<keyword evidence="3" id="KW-1185">Reference proteome</keyword>